<keyword evidence="2" id="KW-1185">Reference proteome</keyword>
<organism evidence="1 2">
    <name type="scientific">Cordylochernes scorpioides</name>
    <dbReference type="NCBI Taxonomy" id="51811"/>
    <lineage>
        <taxon>Eukaryota</taxon>
        <taxon>Metazoa</taxon>
        <taxon>Ecdysozoa</taxon>
        <taxon>Arthropoda</taxon>
        <taxon>Chelicerata</taxon>
        <taxon>Arachnida</taxon>
        <taxon>Pseudoscorpiones</taxon>
        <taxon>Cheliferoidea</taxon>
        <taxon>Chernetidae</taxon>
        <taxon>Cordylochernes</taxon>
    </lineage>
</organism>
<dbReference type="Proteomes" id="UP001235939">
    <property type="component" value="Chromosome 18"/>
</dbReference>
<reference evidence="1 2" key="1">
    <citation type="submission" date="2022-01" db="EMBL/GenBank/DDBJ databases">
        <title>A chromosomal length assembly of Cordylochernes scorpioides.</title>
        <authorList>
            <person name="Zeh D."/>
            <person name="Zeh J."/>
        </authorList>
    </citation>
    <scope>NUCLEOTIDE SEQUENCE [LARGE SCALE GENOMIC DNA]</scope>
    <source>
        <strain evidence="1">IN4F17</strain>
        <tissue evidence="1">Whole Body</tissue>
    </source>
</reference>
<accession>A0ABY6LFV9</accession>
<protein>
    <submittedName>
        <fullName evidence="1">Uncharacterized protein</fullName>
    </submittedName>
</protein>
<name>A0ABY6LFV9_9ARAC</name>
<dbReference type="PANTHER" id="PTHR46060:SF1">
    <property type="entry name" value="MARINER MOS1 TRANSPOSASE-LIKE PROTEIN"/>
    <property type="match status" value="1"/>
</dbReference>
<evidence type="ECO:0000313" key="2">
    <source>
        <dbReference type="Proteomes" id="UP001235939"/>
    </source>
</evidence>
<evidence type="ECO:0000313" key="1">
    <source>
        <dbReference type="EMBL" id="UYV80081.1"/>
    </source>
</evidence>
<dbReference type="EMBL" id="CP092880">
    <property type="protein sequence ID" value="UYV80081.1"/>
    <property type="molecule type" value="Genomic_DNA"/>
</dbReference>
<proteinExistence type="predicted"/>
<sequence>MWGNKQLSGKRTPLPKEQFGSAIRCCPLQGGSSTVYVPREASLSLFIHQNNALCSSPWISTEDEHRPGRPVESVTQENIDKIHDLVMLNRRMTVRHIEETLGIPKTTVSRIMRKHMGLRKLSARWVPKLLTPDQKAIRRKLS</sequence>
<dbReference type="PANTHER" id="PTHR46060">
    <property type="entry name" value="MARINER MOS1 TRANSPOSASE-LIKE PROTEIN"/>
    <property type="match status" value="1"/>
</dbReference>
<dbReference type="InterPro" id="IPR052709">
    <property type="entry name" value="Transposase-MT_Hybrid"/>
</dbReference>
<gene>
    <name evidence="1" type="ORF">LAZ67_18001630</name>
</gene>